<evidence type="ECO:0000313" key="1">
    <source>
        <dbReference type="EnsemblPlants" id="Solyc07g053525.1.1"/>
    </source>
</evidence>
<reference evidence="1" key="1">
    <citation type="journal article" date="2012" name="Nature">
        <title>The tomato genome sequence provides insights into fleshy fruit evolution.</title>
        <authorList>
            <consortium name="Tomato Genome Consortium"/>
        </authorList>
    </citation>
    <scope>NUCLEOTIDE SEQUENCE [LARGE SCALE GENOMIC DNA]</scope>
    <source>
        <strain evidence="1">cv. Heinz 1706</strain>
    </source>
</reference>
<name>A0A3Q7HEK0_SOLLC</name>
<sequence>MPIRSMTSCASAAITHEKSKHDLYIKPFKLKTFIGSLGTTILQLQLSSIVDLHVILMELSSPLPMRMERSFLRQIGLQDQLWMDVNGC</sequence>
<dbReference type="Gramene" id="Solyc07g053525.1.1">
    <property type="protein sequence ID" value="Solyc07g053525.1.1"/>
    <property type="gene ID" value="Solyc07g053525.1"/>
</dbReference>
<organism evidence="1">
    <name type="scientific">Solanum lycopersicum</name>
    <name type="common">Tomato</name>
    <name type="synonym">Lycopersicon esculentum</name>
    <dbReference type="NCBI Taxonomy" id="4081"/>
    <lineage>
        <taxon>Eukaryota</taxon>
        <taxon>Viridiplantae</taxon>
        <taxon>Streptophyta</taxon>
        <taxon>Embryophyta</taxon>
        <taxon>Tracheophyta</taxon>
        <taxon>Spermatophyta</taxon>
        <taxon>Magnoliopsida</taxon>
        <taxon>eudicotyledons</taxon>
        <taxon>Gunneridae</taxon>
        <taxon>Pentapetalae</taxon>
        <taxon>asterids</taxon>
        <taxon>lamiids</taxon>
        <taxon>Solanales</taxon>
        <taxon>Solanaceae</taxon>
        <taxon>Solanoideae</taxon>
        <taxon>Solaneae</taxon>
        <taxon>Solanum</taxon>
        <taxon>Solanum subgen. Lycopersicon</taxon>
    </lineage>
</organism>
<dbReference type="EnsemblPlants" id="Solyc07g053525.1.1">
    <property type="protein sequence ID" value="Solyc07g053525.1.1"/>
    <property type="gene ID" value="Solyc07g053525.1"/>
</dbReference>
<evidence type="ECO:0000313" key="2">
    <source>
        <dbReference type="Proteomes" id="UP000004994"/>
    </source>
</evidence>
<protein>
    <submittedName>
        <fullName evidence="1">Uncharacterized protein</fullName>
    </submittedName>
</protein>
<dbReference type="AlphaFoldDB" id="A0A3Q7HEK0"/>
<reference evidence="1" key="2">
    <citation type="submission" date="2019-01" db="UniProtKB">
        <authorList>
            <consortium name="EnsemblPlants"/>
        </authorList>
    </citation>
    <scope>IDENTIFICATION</scope>
    <source>
        <strain evidence="1">cv. Heinz 1706</strain>
    </source>
</reference>
<accession>A0A3Q7HEK0</accession>
<keyword evidence="2" id="KW-1185">Reference proteome</keyword>
<dbReference type="Proteomes" id="UP000004994">
    <property type="component" value="Chromosome 7"/>
</dbReference>
<proteinExistence type="predicted"/>
<dbReference type="InParanoid" id="A0A3Q7HEK0"/>